<feature type="compositionally biased region" description="Basic and acidic residues" evidence="3">
    <location>
        <begin position="600"/>
        <end position="629"/>
    </location>
</feature>
<dbReference type="SUPFAM" id="SSF57903">
    <property type="entry name" value="FYVE/PHD zinc finger"/>
    <property type="match status" value="1"/>
</dbReference>
<dbReference type="Gene3D" id="1.20.920.10">
    <property type="entry name" value="Bromodomain-like"/>
    <property type="match status" value="1"/>
</dbReference>
<dbReference type="InterPro" id="IPR011011">
    <property type="entry name" value="Znf_FYVE_PHD"/>
</dbReference>
<dbReference type="GO" id="GO:0090537">
    <property type="term" value="C:CERF complex"/>
    <property type="evidence" value="ECO:0007669"/>
    <property type="project" value="InterPro"/>
</dbReference>
<evidence type="ECO:0000256" key="3">
    <source>
        <dbReference type="SAM" id="MobiDB-lite"/>
    </source>
</evidence>
<dbReference type="STRING" id="65357.A0A024FZT2"/>
<dbReference type="InParanoid" id="A0A024FZT2"/>
<feature type="region of interest" description="Disordered" evidence="3">
    <location>
        <begin position="594"/>
        <end position="648"/>
    </location>
</feature>
<dbReference type="CDD" id="cd04369">
    <property type="entry name" value="Bromodomain"/>
    <property type="match status" value="1"/>
</dbReference>
<evidence type="ECO:0000313" key="5">
    <source>
        <dbReference type="EMBL" id="CCI39813.1"/>
    </source>
</evidence>
<protein>
    <recommendedName>
        <fullName evidence="4">Bromo domain-containing protein</fullName>
    </recommendedName>
</protein>
<dbReference type="InterPro" id="IPR013083">
    <property type="entry name" value="Znf_RING/FYVE/PHD"/>
</dbReference>
<dbReference type="Gene3D" id="3.30.40.10">
    <property type="entry name" value="Zinc/RING finger domain, C3HC4 (zinc finger)"/>
    <property type="match status" value="1"/>
</dbReference>
<dbReference type="AlphaFoldDB" id="A0A024FZT2"/>
<comment type="caution">
    <text evidence="5">The sequence shown here is derived from an EMBL/GenBank/DDBJ whole genome shotgun (WGS) entry which is preliminary data.</text>
</comment>
<evidence type="ECO:0000256" key="1">
    <source>
        <dbReference type="ARBA" id="ARBA00023117"/>
    </source>
</evidence>
<feature type="compositionally biased region" description="Low complexity" evidence="3">
    <location>
        <begin position="904"/>
        <end position="924"/>
    </location>
</feature>
<dbReference type="PANTHER" id="PTHR47092">
    <property type="entry name" value="CAT EYE SYNDROME CRITICAL REGION PROTEIN 2"/>
    <property type="match status" value="1"/>
</dbReference>
<evidence type="ECO:0000256" key="2">
    <source>
        <dbReference type="PROSITE-ProRule" id="PRU00035"/>
    </source>
</evidence>
<dbReference type="Proteomes" id="UP000053237">
    <property type="component" value="Unassembled WGS sequence"/>
</dbReference>
<dbReference type="Pfam" id="PF00439">
    <property type="entry name" value="Bromodomain"/>
    <property type="match status" value="1"/>
</dbReference>
<accession>A0A024FZT2</accession>
<dbReference type="InterPro" id="IPR001487">
    <property type="entry name" value="Bromodomain"/>
</dbReference>
<sequence length="924" mass="105974">MNRADTSISESSTHSADTAPEDDNAPKKLVYPLPNTSVDAESMVEIAQICHFCHTFRVPLKLPNFSRTELVSALRNTENDAVCAPFLAELHYRLARDAIGVKLDKMIQDWERCVARKVSENWMLFFPCNPMPLGTTYPKLSIEKKIGVLNALCHWKIETCVDIRKYINSYQKEGEIDYDRFRVKSIGQDDKGLVYWYFDDACWVYAEKKTEGDRWNREANYCVEFADSTRIRLSVNFSHQDKEDSSLEQIKVESESEVIIKEENNEEKDEEARANLKQEECRDIMKTEILNGEQNGMNKISDTNVKKEVPVLHAIGSKKRFIIDDDSSGSDESGSSQPLSVIIKSKKVKIEDVQAEQPPECPKITQKAIPCSDPIEGTETFNILCASCRKDYDMRYLDPPLDIRPKGEWRCFECLVNDARGWPRRRRPCDTVAKADPTQNHSEKNQRVRKHKAKSNSNPDRKHTKIKKKHKKSSQHRSNHNRTHRRRYHEEFRKLLDACKKRRRLREKIQAERMREHHIELPGPCTWRVVSSSLGSLSHVIESLMGGSLEQERLRGRLISILKHQETVEFERHKRQELHYESLPRRQSSRLAMTRIKRQSVGDHDGDYSEPEGMPRGDSKQRLAMERASRARRRQREVDTSSEDDDTDDWMDWHGLKSQPENALSVLCMKIIQRLLHEELAELFARPVDPEMDGCVDYLDRIPHPMDLGTVRIRVQQHFYQSWEMFKSDVELIWHNCETYNAKDSVIVSYANTLRRMFGQMCKCAEHHGARTLSDTKMALESENDEDSVGVSNEDAWTMEASSGHSSEDTKNDSSDSTNQCPRSMPRRKRKISRKGSSDSDSQSVSETEHKALTESSDEAMSAPSELEGQPIAEPPPLPPQTPSPVDQRPPEAQALSSAKDYDSAGSSSSYFSSSSDSESSEVA</sequence>
<reference evidence="5 6" key="1">
    <citation type="submission" date="2012-05" db="EMBL/GenBank/DDBJ databases">
        <title>Recombination and specialization in a pathogen metapopulation.</title>
        <authorList>
            <person name="Gardiner A."/>
            <person name="Kemen E."/>
            <person name="Schultz-Larsen T."/>
            <person name="MacLean D."/>
            <person name="Van Oosterhout C."/>
            <person name="Jones J.D.G."/>
        </authorList>
    </citation>
    <scope>NUCLEOTIDE SEQUENCE [LARGE SCALE GENOMIC DNA]</scope>
    <source>
        <strain evidence="5 6">Ac Nc2</strain>
    </source>
</reference>
<dbReference type="PROSITE" id="PS00633">
    <property type="entry name" value="BROMODOMAIN_1"/>
    <property type="match status" value="1"/>
</dbReference>
<evidence type="ECO:0000259" key="4">
    <source>
        <dbReference type="PROSITE" id="PS50014"/>
    </source>
</evidence>
<feature type="region of interest" description="Disordered" evidence="3">
    <location>
        <begin position="429"/>
        <end position="490"/>
    </location>
</feature>
<dbReference type="OrthoDB" id="21449at2759"/>
<feature type="domain" description="Bromo" evidence="4">
    <location>
        <begin position="676"/>
        <end position="748"/>
    </location>
</feature>
<dbReference type="SMART" id="SM00297">
    <property type="entry name" value="BROMO"/>
    <property type="match status" value="1"/>
</dbReference>
<dbReference type="SUPFAM" id="SSF47370">
    <property type="entry name" value="Bromodomain"/>
    <property type="match status" value="1"/>
</dbReference>
<gene>
    <name evidence="5" type="ORF">BN9_005960</name>
</gene>
<name>A0A024FZT2_9STRA</name>
<dbReference type="EMBL" id="CAIX01000003">
    <property type="protein sequence ID" value="CCI39813.1"/>
    <property type="molecule type" value="Genomic_DNA"/>
</dbReference>
<dbReference type="GO" id="GO:0006338">
    <property type="term" value="P:chromatin remodeling"/>
    <property type="evidence" value="ECO:0007669"/>
    <property type="project" value="InterPro"/>
</dbReference>
<feature type="compositionally biased region" description="Basic residues" evidence="3">
    <location>
        <begin position="462"/>
        <end position="487"/>
    </location>
</feature>
<evidence type="ECO:0000313" key="6">
    <source>
        <dbReference type="Proteomes" id="UP000053237"/>
    </source>
</evidence>
<organism evidence="5 6">
    <name type="scientific">Albugo candida</name>
    <dbReference type="NCBI Taxonomy" id="65357"/>
    <lineage>
        <taxon>Eukaryota</taxon>
        <taxon>Sar</taxon>
        <taxon>Stramenopiles</taxon>
        <taxon>Oomycota</taxon>
        <taxon>Peronosporomycetes</taxon>
        <taxon>Albuginales</taxon>
        <taxon>Albuginaceae</taxon>
        <taxon>Albugo</taxon>
    </lineage>
</organism>
<dbReference type="PANTHER" id="PTHR47092:SF1">
    <property type="entry name" value="CHROMATIN REMODELING REGULATOR CECR2"/>
    <property type="match status" value="1"/>
</dbReference>
<keyword evidence="1 2" id="KW-0103">Bromodomain</keyword>
<feature type="compositionally biased region" description="Pro residues" evidence="3">
    <location>
        <begin position="873"/>
        <end position="883"/>
    </location>
</feature>
<feature type="compositionally biased region" description="Basic residues" evidence="3">
    <location>
        <begin position="825"/>
        <end position="834"/>
    </location>
</feature>
<proteinExistence type="predicted"/>
<dbReference type="InterPro" id="IPR036427">
    <property type="entry name" value="Bromodomain-like_sf"/>
</dbReference>
<dbReference type="InterPro" id="IPR018359">
    <property type="entry name" value="Bromodomain_CS"/>
</dbReference>
<dbReference type="InterPro" id="IPR029614">
    <property type="entry name" value="CECR2"/>
</dbReference>
<keyword evidence="6" id="KW-1185">Reference proteome</keyword>
<dbReference type="PROSITE" id="PS50014">
    <property type="entry name" value="BROMODOMAIN_2"/>
    <property type="match status" value="1"/>
</dbReference>
<feature type="region of interest" description="Disordered" evidence="3">
    <location>
        <begin position="1"/>
        <end position="30"/>
    </location>
</feature>
<dbReference type="PRINTS" id="PR00503">
    <property type="entry name" value="BROMODOMAIN"/>
</dbReference>
<feature type="region of interest" description="Disordered" evidence="3">
    <location>
        <begin position="799"/>
        <end position="924"/>
    </location>
</feature>
<feature type="compositionally biased region" description="Polar residues" evidence="3">
    <location>
        <begin position="1"/>
        <end position="16"/>
    </location>
</feature>